<dbReference type="GO" id="GO:0004366">
    <property type="term" value="F:glycerol-3-phosphate O-acyltransferase activity"/>
    <property type="evidence" value="ECO:0007669"/>
    <property type="project" value="UniProtKB-EC"/>
</dbReference>
<evidence type="ECO:0000313" key="2">
    <source>
        <dbReference type="Proteomes" id="UP001548189"/>
    </source>
</evidence>
<proteinExistence type="inferred from homology"/>
<dbReference type="InterPro" id="IPR041728">
    <property type="entry name" value="GPAT/DHAPAT_LPLAT"/>
</dbReference>
<dbReference type="InterPro" id="IPR002123">
    <property type="entry name" value="Plipid/glycerol_acylTrfase"/>
</dbReference>
<dbReference type="Proteomes" id="UP001548189">
    <property type="component" value="Unassembled WGS sequence"/>
</dbReference>
<dbReference type="Pfam" id="PF01553">
    <property type="entry name" value="Acyltransferase"/>
    <property type="match status" value="1"/>
</dbReference>
<name>A0ABV2BUL3_9GAMM</name>
<evidence type="ECO:0000313" key="1">
    <source>
        <dbReference type="EMBL" id="MET1255277.1"/>
    </source>
</evidence>
<organism evidence="1 2">
    <name type="scientific">Aliikangiella maris</name>
    <dbReference type="NCBI Taxonomy" id="3162458"/>
    <lineage>
        <taxon>Bacteria</taxon>
        <taxon>Pseudomonadati</taxon>
        <taxon>Pseudomonadota</taxon>
        <taxon>Gammaproteobacteria</taxon>
        <taxon>Oceanospirillales</taxon>
        <taxon>Pleioneaceae</taxon>
        <taxon>Aliikangiella</taxon>
    </lineage>
</organism>
<dbReference type="InterPro" id="IPR022284">
    <property type="entry name" value="GPAT/DHAPAT"/>
</dbReference>
<protein>
    <submittedName>
        <fullName evidence="1">Glycerol-3-phosphate 1-O-acyltransferase PlsB</fullName>
        <ecNumber evidence="1">2.3.1.15</ecNumber>
    </submittedName>
</protein>
<dbReference type="HAMAP" id="MF_00393">
    <property type="entry name" value="Glyc3P_acyltrans"/>
    <property type="match status" value="1"/>
</dbReference>
<gene>
    <name evidence="1" type="primary">plsB</name>
    <name evidence="1" type="ORF">ABVT43_09090</name>
</gene>
<dbReference type="InterPro" id="IPR028354">
    <property type="entry name" value="GPAT_PlsB"/>
</dbReference>
<dbReference type="NCBIfam" id="TIGR03703">
    <property type="entry name" value="plsB"/>
    <property type="match status" value="1"/>
</dbReference>
<reference evidence="1 2" key="1">
    <citation type="submission" date="2024-06" db="EMBL/GenBank/DDBJ databases">
        <authorList>
            <person name="Li F."/>
        </authorList>
    </citation>
    <scope>NUCLEOTIDE SEQUENCE [LARGE SCALE GENOMIC DNA]</scope>
    <source>
        <strain evidence="1 2">GXAS 311</strain>
    </source>
</reference>
<accession>A0ABV2BUL3</accession>
<dbReference type="PANTHER" id="PTHR12563:SF17">
    <property type="entry name" value="DIHYDROXYACETONE PHOSPHATE ACYLTRANSFERASE"/>
    <property type="match status" value="1"/>
</dbReference>
<keyword evidence="2" id="KW-1185">Reference proteome</keyword>
<dbReference type="CDD" id="cd07993">
    <property type="entry name" value="LPLAT_DHAPAT-like"/>
    <property type="match status" value="1"/>
</dbReference>
<keyword evidence="1" id="KW-0012">Acyltransferase</keyword>
<dbReference type="PANTHER" id="PTHR12563">
    <property type="entry name" value="GLYCEROL-3-PHOSPHATE ACYLTRANSFERASE"/>
    <property type="match status" value="1"/>
</dbReference>
<keyword evidence="1" id="KW-0808">Transferase</keyword>
<dbReference type="SMART" id="SM00563">
    <property type="entry name" value="PlsC"/>
    <property type="match status" value="1"/>
</dbReference>
<comment type="caution">
    <text evidence="1">The sequence shown here is derived from an EMBL/GenBank/DDBJ whole genome shotgun (WGS) entry which is preliminary data.</text>
</comment>
<dbReference type="InterPro" id="IPR045520">
    <property type="entry name" value="GPAT/DHAPAT_C"/>
</dbReference>
<dbReference type="NCBIfam" id="NF003441">
    <property type="entry name" value="PRK04974.1"/>
    <property type="match status" value="1"/>
</dbReference>
<dbReference type="PIRSF" id="PIRSF000437">
    <property type="entry name" value="GPAT_DHAPAT"/>
    <property type="match status" value="1"/>
</dbReference>
<dbReference type="EC" id="2.3.1.15" evidence="1"/>
<dbReference type="Pfam" id="PF19277">
    <property type="entry name" value="GPAT_C"/>
    <property type="match status" value="1"/>
</dbReference>
<dbReference type="SUPFAM" id="SSF69593">
    <property type="entry name" value="Glycerol-3-phosphate (1)-acyltransferase"/>
    <property type="match status" value="1"/>
</dbReference>
<sequence length="825" mass="94693">MFLNQLYQKLVSLPLKFLVSSKIIPDNPIDELAIDTQSPIYYVLQRRSTSSFLMLQQAAKKLNLPTPQIMPRNTEKIENGTVFFLQSKAMFGLGGKPVKKYQQLLEKLIHEQQHQHDVNHQLIPVSIYWGRNPGKEKSLLRLLFTDTESATVLRKFFLFLFQGRNSFVRIAKPVNLQTLTNNTNSNQSTATKLTRTLRVHFQRYRRAAMGPLLTERRHVISSIVNSDIVKNAIEREARAKNTPATKVKLRAEKYAKEIASDYSYKMIRISESLLTHFWNKIYDGVEVHNAEMVRQLAATHEVIYLPCHRSHIDYLLLSYTLYHEGLVPPHIAAGINLNFWPIGPILRRCGAFFLRRSFGGNKLYTAVFNEYIFQLMDRNTPIKFFPEGGRSRTGRLLHPKTGLLAMSVQACLRGLRKPVAIIPVYIGYERIFEGKSYLRELRGGEKQKESFGQLLSIRKTIKKSFGKVYLNFATPVILNEYLDEKRPDWHKHKGEVNAKPGWLTPEVTCLANELLERINASATLCSVNLVALILLSTERIAIDKKELENQLELLLFLGNKARYSKQTLLPKESPAQLINRAQKAGIIYPVKNPMGEIVSTDEKTAILLTYYRNNILHLFITPALIASHFLNQQTIHQKHLVENLQLLYPFLKKELFLHWNDLGFKAHIEQHIEAMIDCGLLLRQDEQIIKANNNQTEFTKLLNLAEIASPTLLRYGIILTLLSTHAGKGNIQRQVLESRSQQLAQRIAGLYSLNAPEAFDKSLFRNMVSVLKDNDLIQVEDNNSFSVSGDLNQLHHLILNNINIHARQMLQKTANWADQFWESNH</sequence>
<dbReference type="PIRSF" id="PIRSF500064">
    <property type="entry name" value="GPAT"/>
    <property type="match status" value="1"/>
</dbReference>
<dbReference type="EMBL" id="JBEVCJ010000008">
    <property type="protein sequence ID" value="MET1255277.1"/>
    <property type="molecule type" value="Genomic_DNA"/>
</dbReference>